<evidence type="ECO:0000313" key="1">
    <source>
        <dbReference type="EMBL" id="CRG92914.1"/>
    </source>
</evidence>
<proteinExistence type="predicted"/>
<dbReference type="EMBL" id="CVMT01000034">
    <property type="protein sequence ID" value="CRG92914.1"/>
    <property type="molecule type" value="Genomic_DNA"/>
</dbReference>
<organism evidence="1 2">
    <name type="scientific">Talaromyces islandicus</name>
    <name type="common">Penicillium islandicum</name>
    <dbReference type="NCBI Taxonomy" id="28573"/>
    <lineage>
        <taxon>Eukaryota</taxon>
        <taxon>Fungi</taxon>
        <taxon>Dikarya</taxon>
        <taxon>Ascomycota</taxon>
        <taxon>Pezizomycotina</taxon>
        <taxon>Eurotiomycetes</taxon>
        <taxon>Eurotiomycetidae</taxon>
        <taxon>Eurotiales</taxon>
        <taxon>Trichocomaceae</taxon>
        <taxon>Talaromyces</taxon>
        <taxon>Talaromyces sect. Islandici</taxon>
    </lineage>
</organism>
<keyword evidence="2" id="KW-1185">Reference proteome</keyword>
<reference evidence="1 2" key="1">
    <citation type="submission" date="2015-04" db="EMBL/GenBank/DDBJ databases">
        <authorList>
            <person name="Syromyatnikov M.Y."/>
            <person name="Popov V.N."/>
        </authorList>
    </citation>
    <scope>NUCLEOTIDE SEQUENCE [LARGE SCALE GENOMIC DNA]</scope>
    <source>
        <strain evidence="1">WF-38-12</strain>
    </source>
</reference>
<name>A0A0U1MBC7_TALIS</name>
<protein>
    <submittedName>
        <fullName evidence="1">Uncharacterized protein</fullName>
    </submittedName>
</protein>
<dbReference type="AlphaFoldDB" id="A0A0U1MBC7"/>
<evidence type="ECO:0000313" key="2">
    <source>
        <dbReference type="Proteomes" id="UP000054383"/>
    </source>
</evidence>
<accession>A0A0U1MBC7</accession>
<sequence>MHIDEPRVRGVTVAPHLFEQHFPGEDLPGLTRQRDQQIELQRGQRDRLPVPLHRVTRHVDHQIADRELLRRGLLGAPQPRTDPRHQLLGLERLDDVVIGAGLQAHHHVDGVALRRQHDDRHPGLGPDQPAHLDAVPAGQHEIEQHQIGLGLTESGQSPVTVRDERRLEALAAQHDAEHLGQCGVVIDDENASLHTDIIPLADRDLA</sequence>
<gene>
    <name evidence="1" type="ORF">PISL3812_09992</name>
</gene>
<dbReference type="OrthoDB" id="10674602at2759"/>
<dbReference type="Proteomes" id="UP000054383">
    <property type="component" value="Unassembled WGS sequence"/>
</dbReference>